<organism evidence="2 3">
    <name type="scientific">Roseomonas populi</name>
    <dbReference type="NCBI Taxonomy" id="3121582"/>
    <lineage>
        <taxon>Bacteria</taxon>
        <taxon>Pseudomonadati</taxon>
        <taxon>Pseudomonadota</taxon>
        <taxon>Alphaproteobacteria</taxon>
        <taxon>Acetobacterales</taxon>
        <taxon>Roseomonadaceae</taxon>
        <taxon>Roseomonas</taxon>
    </lineage>
</organism>
<gene>
    <name evidence="2" type="ORF">NRP21_23735</name>
</gene>
<comment type="caution">
    <text evidence="2">The sequence shown here is derived from an EMBL/GenBank/DDBJ whole genome shotgun (WGS) entry which is preliminary data.</text>
</comment>
<sequence length="193" mass="20446">MIALSINWHAEDQAWLLVAQNRRGLPFGIGGSQLVAGGALLALSAPMAGRVASWAAVNPHDPTPLLRPPAWDDAVVAAAILGAALLLALLSRWTERLGLRTMLEMRSEEGREPLVGPVSVTLGPDRATIRGATWEASYDAALLTGIEEPPGYLILRFGAARPVMLPRRDLTEPDAAAVRDWAAGVLGHDDAAP</sequence>
<proteinExistence type="predicted"/>
<dbReference type="RefSeq" id="WP_257718721.1">
    <property type="nucleotide sequence ID" value="NZ_JANJOU010000028.1"/>
</dbReference>
<keyword evidence="1" id="KW-0472">Membrane</keyword>
<name>A0ABT1XDL4_9PROT</name>
<evidence type="ECO:0000256" key="1">
    <source>
        <dbReference type="SAM" id="Phobius"/>
    </source>
</evidence>
<accession>A0ABT1XDL4</accession>
<evidence type="ECO:0000313" key="3">
    <source>
        <dbReference type="Proteomes" id="UP001524642"/>
    </source>
</evidence>
<keyword evidence="3" id="KW-1185">Reference proteome</keyword>
<dbReference type="EMBL" id="JANJOU010000028">
    <property type="protein sequence ID" value="MCR0985069.1"/>
    <property type="molecule type" value="Genomic_DNA"/>
</dbReference>
<dbReference type="Proteomes" id="UP001524642">
    <property type="component" value="Unassembled WGS sequence"/>
</dbReference>
<keyword evidence="1" id="KW-1133">Transmembrane helix</keyword>
<keyword evidence="1" id="KW-0812">Transmembrane</keyword>
<reference evidence="2 3" key="1">
    <citation type="submission" date="2022-06" db="EMBL/GenBank/DDBJ databases">
        <title>Roseomonas CN29.</title>
        <authorList>
            <person name="Cheng Y."/>
            <person name="He X."/>
        </authorList>
    </citation>
    <scope>NUCLEOTIDE SEQUENCE [LARGE SCALE GENOMIC DNA]</scope>
    <source>
        <strain evidence="2 3">CN29</strain>
    </source>
</reference>
<protein>
    <recommendedName>
        <fullName evidence="4">YcxB family protein</fullName>
    </recommendedName>
</protein>
<evidence type="ECO:0000313" key="2">
    <source>
        <dbReference type="EMBL" id="MCR0985069.1"/>
    </source>
</evidence>
<evidence type="ECO:0008006" key="4">
    <source>
        <dbReference type="Google" id="ProtNLM"/>
    </source>
</evidence>
<feature type="transmembrane region" description="Helical" evidence="1">
    <location>
        <begin position="74"/>
        <end position="93"/>
    </location>
</feature>